<gene>
    <name evidence="10" type="ORF">DS831_02365</name>
</gene>
<dbReference type="InterPro" id="IPR015422">
    <property type="entry name" value="PyrdxlP-dep_Trfase_small"/>
</dbReference>
<evidence type="ECO:0000259" key="9">
    <source>
        <dbReference type="PROSITE" id="PS00703"/>
    </source>
</evidence>
<dbReference type="Gene3D" id="3.40.50.220">
    <property type="match status" value="1"/>
</dbReference>
<evidence type="ECO:0000256" key="1">
    <source>
        <dbReference type="ARBA" id="ARBA00001933"/>
    </source>
</evidence>
<dbReference type="InterPro" id="IPR011193">
    <property type="entry name" value="Orn/lys/arg_de-COase"/>
</dbReference>
<proteinExistence type="inferred from homology"/>
<dbReference type="EMBL" id="QOCR01000001">
    <property type="protein sequence ID" value="RHW52190.1"/>
    <property type="molecule type" value="Genomic_DNA"/>
</dbReference>
<dbReference type="Pfam" id="PF03711">
    <property type="entry name" value="OKR_DC_1_C"/>
    <property type="match status" value="1"/>
</dbReference>
<dbReference type="GO" id="GO:0005829">
    <property type="term" value="C:cytosol"/>
    <property type="evidence" value="ECO:0007669"/>
    <property type="project" value="TreeGrafter"/>
</dbReference>
<evidence type="ECO:0000256" key="4">
    <source>
        <dbReference type="ARBA" id="ARBA00022898"/>
    </source>
</evidence>
<dbReference type="EC" id="4.1.1.17" evidence="6"/>
<organism evidence="10 11">
    <name type="scientific">Bombilactobacillus bombi</name>
    <dbReference type="NCBI Taxonomy" id="1303590"/>
    <lineage>
        <taxon>Bacteria</taxon>
        <taxon>Bacillati</taxon>
        <taxon>Bacillota</taxon>
        <taxon>Bacilli</taxon>
        <taxon>Lactobacillales</taxon>
        <taxon>Lactobacillaceae</taxon>
        <taxon>Bombilactobacillus</taxon>
    </lineage>
</organism>
<dbReference type="Gene3D" id="3.90.1150.10">
    <property type="entry name" value="Aspartate Aminotransferase, domain 1"/>
    <property type="match status" value="1"/>
</dbReference>
<dbReference type="PIRSF" id="PIRSF009393">
    <property type="entry name" value="Orn_decarb"/>
    <property type="match status" value="1"/>
</dbReference>
<dbReference type="GO" id="GO:0006520">
    <property type="term" value="P:amino acid metabolic process"/>
    <property type="evidence" value="ECO:0007669"/>
    <property type="project" value="InterPro"/>
</dbReference>
<dbReference type="PROSITE" id="PS00703">
    <property type="entry name" value="OKR_DC_1"/>
    <property type="match status" value="1"/>
</dbReference>
<keyword evidence="3" id="KW-0210">Decarboxylase</keyword>
<evidence type="ECO:0000256" key="2">
    <source>
        <dbReference type="ARBA" id="ARBA00010671"/>
    </source>
</evidence>
<dbReference type="AlphaFoldDB" id="A0A417ZJN6"/>
<comment type="caution">
    <text evidence="10">The sequence shown here is derived from an EMBL/GenBank/DDBJ whole genome shotgun (WGS) entry which is preliminary data.</text>
</comment>
<evidence type="ECO:0000256" key="8">
    <source>
        <dbReference type="PIRSR" id="PIRSR009393-1"/>
    </source>
</evidence>
<evidence type="ECO:0000256" key="3">
    <source>
        <dbReference type="ARBA" id="ARBA00022793"/>
    </source>
</evidence>
<dbReference type="InterPro" id="IPR015424">
    <property type="entry name" value="PyrdxlP-dep_Trfase"/>
</dbReference>
<dbReference type="SUPFAM" id="SSF53383">
    <property type="entry name" value="PLP-dependent transferases"/>
    <property type="match status" value="1"/>
</dbReference>
<comment type="similarity">
    <text evidence="2">Belongs to the Orn/Lys/Arg decarboxylase class-I family.</text>
</comment>
<dbReference type="SUPFAM" id="SSF52172">
    <property type="entry name" value="CheY-like"/>
    <property type="match status" value="1"/>
</dbReference>
<dbReference type="CDD" id="cd00615">
    <property type="entry name" value="Orn_deC_like"/>
    <property type="match status" value="1"/>
</dbReference>
<dbReference type="InterPro" id="IPR000310">
    <property type="entry name" value="Orn/Lys/Arg_deCO2ase_major_dom"/>
</dbReference>
<comment type="catalytic activity">
    <reaction evidence="7">
        <text>L-ornithine + H(+) = putrescine + CO2</text>
        <dbReference type="Rhea" id="RHEA:22964"/>
        <dbReference type="ChEBI" id="CHEBI:15378"/>
        <dbReference type="ChEBI" id="CHEBI:16526"/>
        <dbReference type="ChEBI" id="CHEBI:46911"/>
        <dbReference type="ChEBI" id="CHEBI:326268"/>
        <dbReference type="EC" id="4.1.1.17"/>
    </reaction>
</comment>
<evidence type="ECO:0000256" key="5">
    <source>
        <dbReference type="ARBA" id="ARBA00023239"/>
    </source>
</evidence>
<dbReference type="InterPro" id="IPR036633">
    <property type="entry name" value="Prn/Lys/Arg_de-COase_C_sf"/>
</dbReference>
<dbReference type="Pfam" id="PF01276">
    <property type="entry name" value="OKR_DC_1"/>
    <property type="match status" value="1"/>
</dbReference>
<dbReference type="Pfam" id="PF03709">
    <property type="entry name" value="OKR_DC_1_N"/>
    <property type="match status" value="1"/>
</dbReference>
<dbReference type="OrthoDB" id="9815233at2"/>
<keyword evidence="4 8" id="KW-0663">Pyridoxal phosphate</keyword>
<evidence type="ECO:0000313" key="10">
    <source>
        <dbReference type="EMBL" id="RHW52190.1"/>
    </source>
</evidence>
<dbReference type="PANTHER" id="PTHR45229:SF3">
    <property type="entry name" value="BIODEGRADATIVE ARGININE DECARBOXYLASE"/>
    <property type="match status" value="1"/>
</dbReference>
<evidence type="ECO:0000256" key="6">
    <source>
        <dbReference type="ARBA" id="ARBA00034138"/>
    </source>
</evidence>
<reference evidence="10 11" key="1">
    <citation type="submission" date="2018-07" db="EMBL/GenBank/DDBJ databases">
        <title>Genome sequences of six Lactobacillus spp. isolated from bumble bee guts.</title>
        <authorList>
            <person name="Motta E.V.S."/>
            <person name="Moran N.A."/>
        </authorList>
    </citation>
    <scope>NUCLEOTIDE SEQUENCE [LARGE SCALE GENOMIC DNA]</scope>
    <source>
        <strain evidence="10 11">BI-1.1</strain>
    </source>
</reference>
<keyword evidence="5" id="KW-0456">Lyase</keyword>
<dbReference type="InterPro" id="IPR011006">
    <property type="entry name" value="CheY-like_superfamily"/>
</dbReference>
<evidence type="ECO:0000313" key="11">
    <source>
        <dbReference type="Proteomes" id="UP000284109"/>
    </source>
</evidence>
<accession>A0A417ZJN6</accession>
<name>A0A417ZJN6_9LACO</name>
<dbReference type="Gene3D" id="3.90.100.10">
    <property type="entry name" value="Orn/Lys/Arg decarboxylase, C-terminal domain"/>
    <property type="match status" value="1"/>
</dbReference>
<dbReference type="FunFam" id="3.90.1150.10:FF:000032">
    <property type="entry name" value="Ornithine decarboxylase SpeF"/>
    <property type="match status" value="1"/>
</dbReference>
<dbReference type="Gene3D" id="3.40.640.10">
    <property type="entry name" value="Type I PLP-dependent aspartate aminotransferase-like (Major domain)"/>
    <property type="match status" value="1"/>
</dbReference>
<dbReference type="Proteomes" id="UP000284109">
    <property type="component" value="Unassembled WGS sequence"/>
</dbReference>
<dbReference type="InterPro" id="IPR008286">
    <property type="entry name" value="Prn/Lys/Arg_de-COase_C"/>
</dbReference>
<dbReference type="GO" id="GO:0004586">
    <property type="term" value="F:ornithine decarboxylase activity"/>
    <property type="evidence" value="ECO:0007669"/>
    <property type="project" value="UniProtKB-EC"/>
</dbReference>
<feature type="modified residue" description="N6-(pyridoxal phosphate)lysine" evidence="8">
    <location>
        <position position="369"/>
    </location>
</feature>
<sequence length="736" mass="83244">MESENDNNISTKTNYVDQLSIATSKSARHFFDTNRKIVDASVSDFVDVAAVVVMDDEKEIIDKVDAQKFNIPIFVISKGSDNLSTDLMSKIYHIIDINAESDRRLYDREIESAAAKYEKQILPPFFKALKEYVERGNIQFDCPGHQGGQYFRKHPAGRQLYNFFGENVFRADICNADVDLGDLLIHEGPAMDAEKHAAKVFNADKTYFVMNGTTTSNNIAITSAVAPGDLVLFDRNNHKSVYNAALVKSGGIPIYLETSRDPYGFIGGIYSSEFDEASIRAKIAKVDPERAKAKRPFRLAVIQLGTYDGTIYNAKQVVDRIGKLCDYILFDSAWVGYEQFIPMMKASSPLLLDLGPEDPGILVTQSTHKQQAGFSQASQIHKKDSHIKGQKRYINHKRFNNAYMQYASTSPFYPIFATLDVNAKMQEGEAGKKLWHDALVTSVNARKKLLHNASMIRPFVPPVVHGKPWEEGDTEEMVNDIDYWRFEADANWHGFDGYAENQYFVDPNKFMLTTPGINAETGEYEDFGIPATILASYLREHGIIPEKNDLNSILFLMTPAETDNKMNNLVSQIIKFETLVKNDAPLEDVLPNLYAQNEERYQGYTIRQLCQELHDFYKDRKAKDYQKKMFLSDYFPEQAMTPYDANVELLKNNAKLVQLKDIVGLTALEGALPYPPGIFCIVPGEKWTKEAQAYFLILNEGINKFPGFAPEIQGVYFKEENGESVAYGYVYDEAAK</sequence>
<evidence type="ECO:0000256" key="7">
    <source>
        <dbReference type="ARBA" id="ARBA00049127"/>
    </source>
</evidence>
<dbReference type="NCBIfam" id="NF010092">
    <property type="entry name" value="PRK13578.1"/>
    <property type="match status" value="1"/>
</dbReference>
<dbReference type="InterPro" id="IPR015421">
    <property type="entry name" value="PyrdxlP-dep_Trfase_major"/>
</dbReference>
<dbReference type="SUPFAM" id="SSF55904">
    <property type="entry name" value="Ornithine decarboxylase C-terminal domain"/>
    <property type="match status" value="1"/>
</dbReference>
<dbReference type="InterPro" id="IPR027464">
    <property type="entry name" value="Ornithine_deCO2ase_N"/>
</dbReference>
<feature type="domain" description="Orn/Lys/Arg decarboxylases family 1 pyridoxal-P attachment site" evidence="9">
    <location>
        <begin position="364"/>
        <end position="378"/>
    </location>
</feature>
<dbReference type="PANTHER" id="PTHR45229">
    <property type="entry name" value="CONSTITUTIVE ORNITHINE DECARBOXYLASE"/>
    <property type="match status" value="1"/>
</dbReference>
<dbReference type="FunFam" id="3.40.640.10:FF:000008">
    <property type="entry name" value="Lysine decarboxylase, inducible"/>
    <property type="match status" value="1"/>
</dbReference>
<comment type="cofactor">
    <cofactor evidence="1">
        <name>pyridoxal 5'-phosphate</name>
        <dbReference type="ChEBI" id="CHEBI:597326"/>
    </cofactor>
</comment>
<protein>
    <recommendedName>
        <fullName evidence="6">ornithine decarboxylase</fullName>
        <ecNumber evidence="6">4.1.1.17</ecNumber>
    </recommendedName>
</protein>
<keyword evidence="11" id="KW-1185">Reference proteome</keyword>
<dbReference type="GO" id="GO:0030170">
    <property type="term" value="F:pyridoxal phosphate binding"/>
    <property type="evidence" value="ECO:0007669"/>
    <property type="project" value="TreeGrafter"/>
</dbReference>
<dbReference type="InterPro" id="IPR005308">
    <property type="entry name" value="OKR_de-COase_N"/>
</dbReference>